<proteinExistence type="predicted"/>
<keyword evidence="2" id="KW-0808">Transferase</keyword>
<dbReference type="InterPro" id="IPR029063">
    <property type="entry name" value="SAM-dependent_MTases_sf"/>
</dbReference>
<dbReference type="SUPFAM" id="SSF53335">
    <property type="entry name" value="S-adenosyl-L-methionine-dependent methyltransferases"/>
    <property type="match status" value="1"/>
</dbReference>
<evidence type="ECO:0000256" key="1">
    <source>
        <dbReference type="ARBA" id="ARBA00022603"/>
    </source>
</evidence>
<dbReference type="Pfam" id="PF04072">
    <property type="entry name" value="LCM"/>
    <property type="match status" value="1"/>
</dbReference>
<accession>A0A934WU14</accession>
<dbReference type="InterPro" id="IPR002645">
    <property type="entry name" value="STAS_dom"/>
</dbReference>
<dbReference type="InterPro" id="IPR007213">
    <property type="entry name" value="Ppm1/Ppm2/Tcmp"/>
</dbReference>
<dbReference type="GO" id="GO:0043856">
    <property type="term" value="F:anti-sigma factor antagonist activity"/>
    <property type="evidence" value="ECO:0007669"/>
    <property type="project" value="TreeGrafter"/>
</dbReference>
<dbReference type="PANTHER" id="PTHR33495">
    <property type="entry name" value="ANTI-SIGMA FACTOR ANTAGONIST TM_1081-RELATED-RELATED"/>
    <property type="match status" value="1"/>
</dbReference>
<dbReference type="RefSeq" id="WP_201428559.1">
    <property type="nucleotide sequence ID" value="NZ_JAEQMG010000163.1"/>
</dbReference>
<dbReference type="AlphaFoldDB" id="A0A934WU14"/>
<dbReference type="InterPro" id="IPR036513">
    <property type="entry name" value="STAS_dom_sf"/>
</dbReference>
<dbReference type="Proteomes" id="UP000633365">
    <property type="component" value="Unassembled WGS sequence"/>
</dbReference>
<name>A0A934WU14_9FIRM</name>
<gene>
    <name evidence="4" type="ORF">JKK62_14640</name>
</gene>
<dbReference type="Gene3D" id="3.40.50.150">
    <property type="entry name" value="Vaccinia Virus protein VP39"/>
    <property type="match status" value="1"/>
</dbReference>
<dbReference type="Gene3D" id="3.30.750.24">
    <property type="entry name" value="STAS domain"/>
    <property type="match status" value="1"/>
</dbReference>
<dbReference type="GO" id="GO:0032259">
    <property type="term" value="P:methylation"/>
    <property type="evidence" value="ECO:0007669"/>
    <property type="project" value="UniProtKB-KW"/>
</dbReference>
<reference evidence="4" key="1">
    <citation type="submission" date="2021-01" db="EMBL/GenBank/DDBJ databases">
        <title>Genome public.</title>
        <authorList>
            <person name="Liu C."/>
            <person name="Sun Q."/>
        </authorList>
    </citation>
    <scope>NUCLEOTIDE SEQUENCE</scope>
    <source>
        <strain evidence="4">M6</strain>
    </source>
</reference>
<evidence type="ECO:0000256" key="2">
    <source>
        <dbReference type="ARBA" id="ARBA00022679"/>
    </source>
</evidence>
<evidence type="ECO:0000259" key="3">
    <source>
        <dbReference type="PROSITE" id="PS50801"/>
    </source>
</evidence>
<dbReference type="CDD" id="cd07043">
    <property type="entry name" value="STAS_anti-anti-sigma_factors"/>
    <property type="match status" value="1"/>
</dbReference>
<dbReference type="SUPFAM" id="SSF52091">
    <property type="entry name" value="SpoIIaa-like"/>
    <property type="match status" value="1"/>
</dbReference>
<keyword evidence="1" id="KW-0489">Methyltransferase</keyword>
<feature type="domain" description="STAS" evidence="3">
    <location>
        <begin position="321"/>
        <end position="419"/>
    </location>
</feature>
<dbReference type="GO" id="GO:0008168">
    <property type="term" value="F:methyltransferase activity"/>
    <property type="evidence" value="ECO:0007669"/>
    <property type="project" value="UniProtKB-KW"/>
</dbReference>
<dbReference type="PROSITE" id="PS50801">
    <property type="entry name" value="STAS"/>
    <property type="match status" value="1"/>
</dbReference>
<dbReference type="EMBL" id="JAEQMG010000163">
    <property type="protein sequence ID" value="MBK6089860.1"/>
    <property type="molecule type" value="Genomic_DNA"/>
</dbReference>
<keyword evidence="5" id="KW-1185">Reference proteome</keyword>
<evidence type="ECO:0000313" key="4">
    <source>
        <dbReference type="EMBL" id="MBK6089860.1"/>
    </source>
</evidence>
<dbReference type="Pfam" id="PF01740">
    <property type="entry name" value="STAS"/>
    <property type="match status" value="1"/>
</dbReference>
<evidence type="ECO:0000313" key="5">
    <source>
        <dbReference type="Proteomes" id="UP000633365"/>
    </source>
</evidence>
<protein>
    <submittedName>
        <fullName evidence="4">STAS domain-containing protein</fullName>
    </submittedName>
</protein>
<sequence length="419" mass="45295">MDQNLLERVNPVFNTAKMTVFQLAAAGVGDAASVAEKLNLSFEETQNSATTTVAPEQMTANMILVETRWRTCAAIAEETGCKTLVDLPCGYTPRAKAMAQKGIAYYGLDLPAAIAEAEPAILSLIDEDQRSLVHFCGVDATNGESLKAALKDAEGPLCITTEGLLMYFTDSEVGALCDNIRMILKERGGCWLTADTEAGMQYILTMQPIAGDRFMEIMMQSKTTAEDKSDVNVGGNSLNVSPRGDAAENMKNAMKFLAAHGLRAERMILSEYMPEINSLGKVTPDQAEAIRQNMHKCAYWKITTMDKSVAVDSADLSSESFDVQANVANETLNLSLKGRVDTLTAPNLLALYERIKVEHTLRAVAIDCGELAYISSAGLRVLLIMKKGSPDGVRLTGINATVREILAQTGFDSILDIAD</sequence>
<comment type="caution">
    <text evidence="4">The sequence shown here is derived from an EMBL/GenBank/DDBJ whole genome shotgun (WGS) entry which is preliminary data.</text>
</comment>
<organism evidence="4 5">
    <name type="scientific">Ruminococcus difficilis</name>
    <dbReference type="NCBI Taxonomy" id="2763069"/>
    <lineage>
        <taxon>Bacteria</taxon>
        <taxon>Bacillati</taxon>
        <taxon>Bacillota</taxon>
        <taxon>Clostridia</taxon>
        <taxon>Eubacteriales</taxon>
        <taxon>Oscillospiraceae</taxon>
        <taxon>Ruminococcus</taxon>
    </lineage>
</organism>